<feature type="domain" description="NADH:quinone oxidoreductase/Mrp antiporter transmembrane" evidence="10">
    <location>
        <begin position="6"/>
        <end position="135"/>
    </location>
</feature>
<evidence type="ECO:0000256" key="2">
    <source>
        <dbReference type="ARBA" id="ARBA00004141"/>
    </source>
</evidence>
<keyword evidence="13" id="KW-1185">Reference proteome</keyword>
<evidence type="ECO:0000259" key="10">
    <source>
        <dbReference type="Pfam" id="PF00361"/>
    </source>
</evidence>
<comment type="subcellular location">
    <subcellularLocation>
        <location evidence="2">Membrane</location>
        <topology evidence="2">Multi-pass membrane protein</topology>
    </subcellularLocation>
</comment>
<evidence type="ECO:0000256" key="1">
    <source>
        <dbReference type="ARBA" id="ARBA00003257"/>
    </source>
</evidence>
<dbReference type="AlphaFoldDB" id="A0ABD0YQS5"/>
<organism evidence="12 13">
    <name type="scientific">Ranatra chinensis</name>
    <dbReference type="NCBI Taxonomy" id="642074"/>
    <lineage>
        <taxon>Eukaryota</taxon>
        <taxon>Metazoa</taxon>
        <taxon>Ecdysozoa</taxon>
        <taxon>Arthropoda</taxon>
        <taxon>Hexapoda</taxon>
        <taxon>Insecta</taxon>
        <taxon>Pterygota</taxon>
        <taxon>Neoptera</taxon>
        <taxon>Paraneoptera</taxon>
        <taxon>Hemiptera</taxon>
        <taxon>Heteroptera</taxon>
        <taxon>Panheteroptera</taxon>
        <taxon>Nepomorpha</taxon>
        <taxon>Nepidae</taxon>
        <taxon>Ranatrinae</taxon>
        <taxon>Ranatra</taxon>
    </lineage>
</organism>
<evidence type="ECO:0000256" key="5">
    <source>
        <dbReference type="ARBA" id="ARBA00022989"/>
    </source>
</evidence>
<feature type="transmembrane region" description="Helical" evidence="9">
    <location>
        <begin position="6"/>
        <end position="24"/>
    </location>
</feature>
<evidence type="ECO:0000256" key="8">
    <source>
        <dbReference type="ARBA" id="ARBA00049551"/>
    </source>
</evidence>
<dbReference type="InterPro" id="IPR001750">
    <property type="entry name" value="ND/Mrp_TM"/>
</dbReference>
<evidence type="ECO:0000256" key="4">
    <source>
        <dbReference type="ARBA" id="ARBA00022692"/>
    </source>
</evidence>
<dbReference type="EMBL" id="JBFDAA010000004">
    <property type="protein sequence ID" value="KAL1137582.1"/>
    <property type="molecule type" value="Genomic_DNA"/>
</dbReference>
<comment type="catalytic activity">
    <reaction evidence="8">
        <text>a ubiquinone + NADH + 5 H(+)(in) = a ubiquinol + NAD(+) + 4 H(+)(out)</text>
        <dbReference type="Rhea" id="RHEA:29091"/>
        <dbReference type="Rhea" id="RHEA-COMP:9565"/>
        <dbReference type="Rhea" id="RHEA-COMP:9566"/>
        <dbReference type="ChEBI" id="CHEBI:15378"/>
        <dbReference type="ChEBI" id="CHEBI:16389"/>
        <dbReference type="ChEBI" id="CHEBI:17976"/>
        <dbReference type="ChEBI" id="CHEBI:57540"/>
        <dbReference type="ChEBI" id="CHEBI:57945"/>
        <dbReference type="EC" id="7.1.1.2"/>
    </reaction>
</comment>
<keyword evidence="6 9" id="KW-0472">Membrane</keyword>
<evidence type="ECO:0000313" key="11">
    <source>
        <dbReference type="EMBL" id="KAL1137582.1"/>
    </source>
</evidence>
<dbReference type="InterPro" id="IPR003945">
    <property type="entry name" value="NU5C-like"/>
</dbReference>
<evidence type="ECO:0000256" key="7">
    <source>
        <dbReference type="ARBA" id="ARBA00031027"/>
    </source>
</evidence>
<dbReference type="GO" id="GO:0008137">
    <property type="term" value="F:NADH dehydrogenase (ubiquinone) activity"/>
    <property type="evidence" value="ECO:0007669"/>
    <property type="project" value="UniProtKB-EC"/>
</dbReference>
<dbReference type="EMBL" id="JBFDAA010000004">
    <property type="protein sequence ID" value="KAL1137584.1"/>
    <property type="molecule type" value="Genomic_DNA"/>
</dbReference>
<keyword evidence="4 9" id="KW-0812">Transmembrane</keyword>
<dbReference type="GO" id="GO:0016020">
    <property type="term" value="C:membrane"/>
    <property type="evidence" value="ECO:0007669"/>
    <property type="project" value="UniProtKB-SubCell"/>
</dbReference>
<dbReference type="PANTHER" id="PTHR42829">
    <property type="entry name" value="NADH-UBIQUINONE OXIDOREDUCTASE CHAIN 5"/>
    <property type="match status" value="1"/>
</dbReference>
<evidence type="ECO:0000256" key="6">
    <source>
        <dbReference type="ARBA" id="ARBA00023136"/>
    </source>
</evidence>
<sequence length="194" mass="22048">MLNWGISLITMFMAGIGACFEYDLKKIIALSTLRQLGLIIRILFLGYPILSFYHLLTHAFFKALLFLRAGLIIHCMSDSQDIRHIGGVLNYLPITCSCFCISNLALCGVPFLSGFYSKDLIVEVYSIRGFNLLFYFIYYISIGLTVSYRLRLIYYCLRNGNNNYVCQSYFEDFNIIFSQGCLSIMAVISGSTLS</sequence>
<reference evidence="12 13" key="1">
    <citation type="submission" date="2024-07" db="EMBL/GenBank/DDBJ databases">
        <title>Chromosome-level genome assembly of the water stick insect Ranatra chinensis (Heteroptera: Nepidae).</title>
        <authorList>
            <person name="Liu X."/>
        </authorList>
    </citation>
    <scope>NUCLEOTIDE SEQUENCE [LARGE SCALE GENOMIC DNA]</scope>
    <source>
        <strain evidence="12">Cailab_2021Rc</strain>
        <tissue evidence="12">Muscle</tissue>
    </source>
</reference>
<name>A0ABD0YQS5_9HEMI</name>
<dbReference type="Proteomes" id="UP001558652">
    <property type="component" value="Unassembled WGS sequence"/>
</dbReference>
<evidence type="ECO:0000313" key="13">
    <source>
        <dbReference type="Proteomes" id="UP001558652"/>
    </source>
</evidence>
<gene>
    <name evidence="11" type="ORF">AAG570_009281</name>
    <name evidence="12" type="ORF">AAG570_009283</name>
</gene>
<comment type="function">
    <text evidence="1">Core subunit of the mitochondrial membrane respiratory chain NADH dehydrogenase (Complex I) that is believed to belong to the minimal assembly required for catalysis. Complex I functions in the transfer of electrons from NADH to the respiratory chain. The immediate electron acceptor for the enzyme is believed to be ubiquinone.</text>
</comment>
<dbReference type="EC" id="7.1.1.2" evidence="3"/>
<evidence type="ECO:0000313" key="12">
    <source>
        <dbReference type="EMBL" id="KAL1137584.1"/>
    </source>
</evidence>
<dbReference type="PANTHER" id="PTHR42829:SF2">
    <property type="entry name" value="NADH-UBIQUINONE OXIDOREDUCTASE CHAIN 5"/>
    <property type="match status" value="1"/>
</dbReference>
<comment type="caution">
    <text evidence="12">The sequence shown here is derived from an EMBL/GenBank/DDBJ whole genome shotgun (WGS) entry which is preliminary data.</text>
</comment>
<dbReference type="Pfam" id="PF00361">
    <property type="entry name" value="Proton_antipo_M"/>
    <property type="match status" value="1"/>
</dbReference>
<evidence type="ECO:0000256" key="9">
    <source>
        <dbReference type="SAM" id="Phobius"/>
    </source>
</evidence>
<proteinExistence type="predicted"/>
<accession>A0ABD0YQS5</accession>
<feature type="transmembrane region" description="Helical" evidence="9">
    <location>
        <begin position="132"/>
        <end position="150"/>
    </location>
</feature>
<keyword evidence="5 9" id="KW-1133">Transmembrane helix</keyword>
<feature type="transmembrane region" description="Helical" evidence="9">
    <location>
        <begin position="88"/>
        <end position="112"/>
    </location>
</feature>
<protein>
    <recommendedName>
        <fullName evidence="3">NADH:ubiquinone reductase (H(+)-translocating)</fullName>
        <ecNumber evidence="3">7.1.1.2</ecNumber>
    </recommendedName>
    <alternativeName>
        <fullName evidence="7">NADH dehydrogenase subunit 5</fullName>
    </alternativeName>
</protein>
<evidence type="ECO:0000256" key="3">
    <source>
        <dbReference type="ARBA" id="ARBA00012944"/>
    </source>
</evidence>